<comment type="caution">
    <text evidence="9">The sequence shown here is derived from an EMBL/GenBank/DDBJ whole genome shotgun (WGS) entry which is preliminary data.</text>
</comment>
<comment type="similarity">
    <text evidence="2 7">Belongs to the EMC3 family.</text>
</comment>
<dbReference type="PIRSF" id="PIRSF010045">
    <property type="entry name" value="DUF850_TM_euk"/>
    <property type="match status" value="1"/>
</dbReference>
<evidence type="ECO:0000313" key="10">
    <source>
        <dbReference type="Proteomes" id="UP000245383"/>
    </source>
</evidence>
<dbReference type="PANTHER" id="PTHR13116:SF5">
    <property type="entry name" value="ER MEMBRANE PROTEIN COMPLEX SUBUNIT 3"/>
    <property type="match status" value="1"/>
</dbReference>
<dbReference type="AlphaFoldDB" id="A0A2T9YYY4"/>
<evidence type="ECO:0000256" key="8">
    <source>
        <dbReference type="SAM" id="Phobius"/>
    </source>
</evidence>
<evidence type="ECO:0000256" key="1">
    <source>
        <dbReference type="ARBA" id="ARBA00004141"/>
    </source>
</evidence>
<dbReference type="InterPro" id="IPR002809">
    <property type="entry name" value="EMC3/TMCO1"/>
</dbReference>
<dbReference type="SMART" id="SM01415">
    <property type="entry name" value="DUF106"/>
    <property type="match status" value="1"/>
</dbReference>
<evidence type="ECO:0000256" key="4">
    <source>
        <dbReference type="ARBA" id="ARBA00022692"/>
    </source>
</evidence>
<evidence type="ECO:0000256" key="5">
    <source>
        <dbReference type="ARBA" id="ARBA00022989"/>
    </source>
</evidence>
<dbReference type="EMBL" id="MBFR01000011">
    <property type="protein sequence ID" value="PVU97494.1"/>
    <property type="molecule type" value="Genomic_DNA"/>
</dbReference>
<feature type="transmembrane region" description="Helical" evidence="8">
    <location>
        <begin position="190"/>
        <end position="208"/>
    </location>
</feature>
<keyword evidence="10" id="KW-1185">Reference proteome</keyword>
<sequence length="293" mass="33030">MNSLTNVGFNFPFYSVDQNMFLDPEIRNWVLFPIMLVMILVGIVRHQISQLFVATPKPITLKAHRQQNMLTRAGLLIQNSKYIPKSSFEGRLIDYTKAFESGDYLEFPENKDAGAPNPMSDPKVLDSMMDGLKTQMLGIIPQTLIMGWIQFFFSGFILTKLPFPIGNRFKSMLQDGIKTPNMDVRWVSSISFYFLNLFGLNGVFSLFLGGNNSASGVDDLQAMSNMGAFGNQNQNNAAAAAIQDYQKLFLEAKENLELVHYRFDLDQIDQTVLKMYNKNPSSSSSAIKNKNKA</sequence>
<accession>A0A2T9YYY4</accession>
<gene>
    <name evidence="9" type="ORF">BB561_000508</name>
</gene>
<dbReference type="GO" id="GO:0072546">
    <property type="term" value="C:EMC complex"/>
    <property type="evidence" value="ECO:0007669"/>
    <property type="project" value="TreeGrafter"/>
</dbReference>
<dbReference type="InterPro" id="IPR008568">
    <property type="entry name" value="EMC3"/>
</dbReference>
<dbReference type="STRING" id="133385.A0A2T9YYY4"/>
<keyword evidence="5 8" id="KW-1133">Transmembrane helix</keyword>
<evidence type="ECO:0000256" key="6">
    <source>
        <dbReference type="ARBA" id="ARBA00023136"/>
    </source>
</evidence>
<keyword evidence="6 8" id="KW-0472">Membrane</keyword>
<evidence type="ECO:0000313" key="9">
    <source>
        <dbReference type="EMBL" id="PVU97494.1"/>
    </source>
</evidence>
<comment type="subcellular location">
    <subcellularLocation>
        <location evidence="1">Membrane</location>
        <topology evidence="1">Multi-pass membrane protein</topology>
    </subcellularLocation>
</comment>
<feature type="transmembrane region" description="Helical" evidence="8">
    <location>
        <begin position="26"/>
        <end position="44"/>
    </location>
</feature>
<evidence type="ECO:0000256" key="2">
    <source>
        <dbReference type="ARBA" id="ARBA00005376"/>
    </source>
</evidence>
<protein>
    <recommendedName>
        <fullName evidence="3 7">ER membrane protein complex subunit 3</fullName>
    </recommendedName>
</protein>
<feature type="transmembrane region" description="Helical" evidence="8">
    <location>
        <begin position="137"/>
        <end position="158"/>
    </location>
</feature>
<reference evidence="9 10" key="1">
    <citation type="journal article" date="2018" name="MBio">
        <title>Comparative Genomics Reveals the Core Gene Toolbox for the Fungus-Insect Symbiosis.</title>
        <authorList>
            <person name="Wang Y."/>
            <person name="Stata M."/>
            <person name="Wang W."/>
            <person name="Stajich J.E."/>
            <person name="White M.M."/>
            <person name="Moncalvo J.M."/>
        </authorList>
    </citation>
    <scope>NUCLEOTIDE SEQUENCE [LARGE SCALE GENOMIC DNA]</scope>
    <source>
        <strain evidence="9 10">SWE-8-4</strain>
    </source>
</reference>
<dbReference type="PANTHER" id="PTHR13116">
    <property type="entry name" value="ER MEMBRANE PROTEIN COMPLEX SUBUNIT 3"/>
    <property type="match status" value="1"/>
</dbReference>
<comment type="function">
    <text evidence="7">The EMC seems to be required for efficient folding of proteins in the endoplasmic reticulum (ER).</text>
</comment>
<evidence type="ECO:0000256" key="7">
    <source>
        <dbReference type="PIRNR" id="PIRNR010045"/>
    </source>
</evidence>
<dbReference type="GO" id="GO:0034975">
    <property type="term" value="P:protein folding in endoplasmic reticulum"/>
    <property type="evidence" value="ECO:0007669"/>
    <property type="project" value="TreeGrafter"/>
</dbReference>
<keyword evidence="4 8" id="KW-0812">Transmembrane</keyword>
<proteinExistence type="inferred from homology"/>
<evidence type="ECO:0000256" key="3">
    <source>
        <dbReference type="ARBA" id="ARBA00020822"/>
    </source>
</evidence>
<dbReference type="OrthoDB" id="6745403at2759"/>
<dbReference type="Proteomes" id="UP000245383">
    <property type="component" value="Unassembled WGS sequence"/>
</dbReference>
<name>A0A2T9YYY4_9FUNG</name>
<dbReference type="Pfam" id="PF01956">
    <property type="entry name" value="EMC3_TMCO1"/>
    <property type="match status" value="1"/>
</dbReference>
<organism evidence="9 10">
    <name type="scientific">Smittium simulii</name>
    <dbReference type="NCBI Taxonomy" id="133385"/>
    <lineage>
        <taxon>Eukaryota</taxon>
        <taxon>Fungi</taxon>
        <taxon>Fungi incertae sedis</taxon>
        <taxon>Zoopagomycota</taxon>
        <taxon>Kickxellomycotina</taxon>
        <taxon>Harpellomycetes</taxon>
        <taxon>Harpellales</taxon>
        <taxon>Legeriomycetaceae</taxon>
        <taxon>Smittium</taxon>
    </lineage>
</organism>